<evidence type="ECO:0000313" key="10">
    <source>
        <dbReference type="EMBL" id="KRL96127.1"/>
    </source>
</evidence>
<evidence type="ECO:0000259" key="9">
    <source>
        <dbReference type="PROSITE" id="PS50893"/>
    </source>
</evidence>
<dbReference type="Gene3D" id="3.40.50.300">
    <property type="entry name" value="P-loop containing nucleotide triphosphate hydrolases"/>
    <property type="match status" value="1"/>
</dbReference>
<accession>A0A0R1USG8</accession>
<comment type="caution">
    <text evidence="10">The sequence shown here is derived from an EMBL/GenBank/DDBJ whole genome shotgun (WGS) entry which is preliminary data.</text>
</comment>
<feature type="domain" description="ABC transporter" evidence="9">
    <location>
        <begin position="11"/>
        <end position="245"/>
    </location>
</feature>
<evidence type="ECO:0000256" key="1">
    <source>
        <dbReference type="ARBA" id="ARBA00004202"/>
    </source>
</evidence>
<dbReference type="InterPro" id="IPR003439">
    <property type="entry name" value="ABC_transporter-like_ATP-bd"/>
</dbReference>
<keyword evidence="7" id="KW-1278">Translocase</keyword>
<evidence type="ECO:0000256" key="7">
    <source>
        <dbReference type="ARBA" id="ARBA00022967"/>
    </source>
</evidence>
<evidence type="ECO:0000256" key="6">
    <source>
        <dbReference type="ARBA" id="ARBA00022840"/>
    </source>
</evidence>
<keyword evidence="3" id="KW-0813">Transport</keyword>
<dbReference type="PANTHER" id="PTHR43553:SF24">
    <property type="entry name" value="ENERGY-COUPLING FACTOR TRANSPORTER ATP-BINDING PROTEIN ECFA1"/>
    <property type="match status" value="1"/>
</dbReference>
<dbReference type="InterPro" id="IPR017871">
    <property type="entry name" value="ABC_transporter-like_CS"/>
</dbReference>
<dbReference type="Pfam" id="PF00005">
    <property type="entry name" value="ABC_tran"/>
    <property type="match status" value="1"/>
</dbReference>
<dbReference type="InterPro" id="IPR050095">
    <property type="entry name" value="ECF_ABC_transporter_ATP-bd"/>
</dbReference>
<dbReference type="PATRIC" id="fig|1423742.4.peg.589"/>
<dbReference type="NCBIfam" id="NF010167">
    <property type="entry name" value="PRK13648.1"/>
    <property type="match status" value="1"/>
</dbReference>
<evidence type="ECO:0000256" key="3">
    <source>
        <dbReference type="ARBA" id="ARBA00022448"/>
    </source>
</evidence>
<evidence type="ECO:0000256" key="4">
    <source>
        <dbReference type="ARBA" id="ARBA00022475"/>
    </source>
</evidence>
<dbReference type="NCBIfam" id="TIGR04520">
    <property type="entry name" value="ECF_ATPase_1"/>
    <property type="match status" value="1"/>
</dbReference>
<dbReference type="GO" id="GO:0016887">
    <property type="term" value="F:ATP hydrolysis activity"/>
    <property type="evidence" value="ECO:0007669"/>
    <property type="project" value="InterPro"/>
</dbReference>
<keyword evidence="6 10" id="KW-0067">ATP-binding</keyword>
<keyword evidence="4" id="KW-1003">Cell membrane</keyword>
<comment type="similarity">
    <text evidence="2">Belongs to the ABC transporter superfamily.</text>
</comment>
<dbReference type="FunFam" id="3.40.50.300:FF:000224">
    <property type="entry name" value="Energy-coupling factor transporter ATP-binding protein EcfA"/>
    <property type="match status" value="1"/>
</dbReference>
<dbReference type="InterPro" id="IPR015856">
    <property type="entry name" value="ABC_transpr_CbiO/EcfA_su"/>
</dbReference>
<comment type="subcellular location">
    <subcellularLocation>
        <location evidence="1">Cell membrane</location>
        <topology evidence="1">Peripheral membrane protein</topology>
    </subcellularLocation>
</comment>
<name>A0A0R1USG8_9LACO</name>
<dbReference type="STRING" id="417373.GCA_001570685_00362"/>
<sequence length="285" mass="31320">MLRRKKPMALVEVKDVTYQYPEAVKPSLEQVNLTIEPGEWVALIGQNGSGKSTLARLIDGLLPLTSGTITVGGIPVDEQHLNAIHQQIGMVFQNPDNQFVGATVADDLAFGLENHLLDRDVMQRLIPQWLKKVGMQKFVASQPEQLSGGQKQRVALAGAMVLSPQLLILDEATSMLDPVGRQEVMATITELRRTQALAILSITHDVNEALLADRVVLMDQGKVVASGQPQVILGDPALATQYQFDQPPVAQLKAALAMHQIQVPTQITTQGEMQTWLRRQFNSKR</sequence>
<gene>
    <name evidence="10" type="ORF">FC21_GL000568</name>
</gene>
<organism evidence="10 11">
    <name type="scientific">Limosilactobacillus equigenerosi DSM 18793 = JCM 14505</name>
    <dbReference type="NCBI Taxonomy" id="1423742"/>
    <lineage>
        <taxon>Bacteria</taxon>
        <taxon>Bacillati</taxon>
        <taxon>Bacillota</taxon>
        <taxon>Bacilli</taxon>
        <taxon>Lactobacillales</taxon>
        <taxon>Lactobacillaceae</taxon>
        <taxon>Limosilactobacillus</taxon>
    </lineage>
</organism>
<dbReference type="PANTHER" id="PTHR43553">
    <property type="entry name" value="HEAVY METAL TRANSPORTER"/>
    <property type="match status" value="1"/>
</dbReference>
<dbReference type="PROSITE" id="PS50893">
    <property type="entry name" value="ABC_TRANSPORTER_2"/>
    <property type="match status" value="1"/>
</dbReference>
<evidence type="ECO:0000256" key="8">
    <source>
        <dbReference type="ARBA" id="ARBA00023136"/>
    </source>
</evidence>
<reference evidence="10 11" key="1">
    <citation type="journal article" date="2015" name="Genome Announc.">
        <title>Expanding the biotechnology potential of lactobacilli through comparative genomics of 213 strains and associated genera.</title>
        <authorList>
            <person name="Sun Z."/>
            <person name="Harris H.M."/>
            <person name="McCann A."/>
            <person name="Guo C."/>
            <person name="Argimon S."/>
            <person name="Zhang W."/>
            <person name="Yang X."/>
            <person name="Jeffery I.B."/>
            <person name="Cooney J.C."/>
            <person name="Kagawa T.F."/>
            <person name="Liu W."/>
            <person name="Song Y."/>
            <person name="Salvetti E."/>
            <person name="Wrobel A."/>
            <person name="Rasinkangas P."/>
            <person name="Parkhill J."/>
            <person name="Rea M.C."/>
            <person name="O'Sullivan O."/>
            <person name="Ritari J."/>
            <person name="Douillard F.P."/>
            <person name="Paul Ross R."/>
            <person name="Yang R."/>
            <person name="Briner A.E."/>
            <person name="Felis G.E."/>
            <person name="de Vos W.M."/>
            <person name="Barrangou R."/>
            <person name="Klaenhammer T.R."/>
            <person name="Caufield P.W."/>
            <person name="Cui Y."/>
            <person name="Zhang H."/>
            <person name="O'Toole P.W."/>
        </authorList>
    </citation>
    <scope>NUCLEOTIDE SEQUENCE [LARGE SCALE GENOMIC DNA]</scope>
    <source>
        <strain evidence="10 11">DSM 18793</strain>
    </source>
</reference>
<evidence type="ECO:0000313" key="11">
    <source>
        <dbReference type="Proteomes" id="UP000051084"/>
    </source>
</evidence>
<dbReference type="InterPro" id="IPR030947">
    <property type="entry name" value="EcfA_1"/>
</dbReference>
<evidence type="ECO:0000256" key="5">
    <source>
        <dbReference type="ARBA" id="ARBA00022741"/>
    </source>
</evidence>
<dbReference type="Proteomes" id="UP000051084">
    <property type="component" value="Unassembled WGS sequence"/>
</dbReference>
<dbReference type="GO" id="GO:0042626">
    <property type="term" value="F:ATPase-coupled transmembrane transporter activity"/>
    <property type="evidence" value="ECO:0007669"/>
    <property type="project" value="TreeGrafter"/>
</dbReference>
<evidence type="ECO:0000256" key="2">
    <source>
        <dbReference type="ARBA" id="ARBA00005417"/>
    </source>
</evidence>
<proteinExistence type="inferred from homology"/>
<dbReference type="PROSITE" id="PS00211">
    <property type="entry name" value="ABC_TRANSPORTER_1"/>
    <property type="match status" value="1"/>
</dbReference>
<dbReference type="SUPFAM" id="SSF52540">
    <property type="entry name" value="P-loop containing nucleoside triphosphate hydrolases"/>
    <property type="match status" value="1"/>
</dbReference>
<dbReference type="InterPro" id="IPR003593">
    <property type="entry name" value="AAA+_ATPase"/>
</dbReference>
<dbReference type="EMBL" id="AZGC01000013">
    <property type="protein sequence ID" value="KRL96127.1"/>
    <property type="molecule type" value="Genomic_DNA"/>
</dbReference>
<dbReference type="AlphaFoldDB" id="A0A0R1USG8"/>
<keyword evidence="5" id="KW-0547">Nucleotide-binding</keyword>
<keyword evidence="8" id="KW-0472">Membrane</keyword>
<dbReference type="InterPro" id="IPR027417">
    <property type="entry name" value="P-loop_NTPase"/>
</dbReference>
<dbReference type="GO" id="GO:0005524">
    <property type="term" value="F:ATP binding"/>
    <property type="evidence" value="ECO:0007669"/>
    <property type="project" value="UniProtKB-KW"/>
</dbReference>
<dbReference type="GO" id="GO:0043190">
    <property type="term" value="C:ATP-binding cassette (ABC) transporter complex"/>
    <property type="evidence" value="ECO:0007669"/>
    <property type="project" value="TreeGrafter"/>
</dbReference>
<protein>
    <submittedName>
        <fullName evidence="10">ABC transporter ATP-binding component</fullName>
    </submittedName>
</protein>
<keyword evidence="11" id="KW-1185">Reference proteome</keyword>
<dbReference type="SMART" id="SM00382">
    <property type="entry name" value="AAA"/>
    <property type="match status" value="1"/>
</dbReference>
<dbReference type="CDD" id="cd03225">
    <property type="entry name" value="ABC_cobalt_CbiO_domain1"/>
    <property type="match status" value="1"/>
</dbReference>